<reference evidence="4" key="1">
    <citation type="journal article" date="2014" name="BMC Genomics">
        <title>Genome characteristics reveal the impact of lichenization on lichen-forming fungus Endocarpon pusillum Hedwig (Verrucariales, Ascomycota).</title>
        <authorList>
            <person name="Wang Y.-Y."/>
            <person name="Liu B."/>
            <person name="Zhang X.-Y."/>
            <person name="Zhou Q.-M."/>
            <person name="Zhang T."/>
            <person name="Li H."/>
            <person name="Yu Y.-F."/>
            <person name="Zhang X.-L."/>
            <person name="Hao X.-Y."/>
            <person name="Wang M."/>
            <person name="Wang L."/>
            <person name="Wei J.-C."/>
        </authorList>
    </citation>
    <scope>NUCLEOTIDE SEQUENCE [LARGE SCALE GENOMIC DNA]</scope>
    <source>
        <strain evidence="4">Z07020 / HMAS-L-300199</strain>
    </source>
</reference>
<evidence type="ECO:0000256" key="2">
    <source>
        <dbReference type="SAM" id="Phobius"/>
    </source>
</evidence>
<feature type="region of interest" description="Disordered" evidence="1">
    <location>
        <begin position="1213"/>
        <end position="1266"/>
    </location>
</feature>
<dbReference type="InterPro" id="IPR021840">
    <property type="entry name" value="DUF3433"/>
</dbReference>
<name>U1HHI0_ENDPU</name>
<protein>
    <submittedName>
        <fullName evidence="3">Uncharacterized protein</fullName>
    </submittedName>
</protein>
<keyword evidence="4" id="KW-1185">Reference proteome</keyword>
<feature type="transmembrane region" description="Helical" evidence="2">
    <location>
        <begin position="532"/>
        <end position="550"/>
    </location>
</feature>
<dbReference type="EMBL" id="KE721523">
    <property type="protein sequence ID" value="ERF68309.1"/>
    <property type="molecule type" value="Genomic_DNA"/>
</dbReference>
<dbReference type="AlphaFoldDB" id="U1HHI0"/>
<dbReference type="PANTHER" id="PTHR37544">
    <property type="entry name" value="SPRAY-RELATED"/>
    <property type="match status" value="1"/>
</dbReference>
<dbReference type="RefSeq" id="XP_007806084.1">
    <property type="nucleotide sequence ID" value="XM_007807893.1"/>
</dbReference>
<keyword evidence="2" id="KW-0472">Membrane</keyword>
<evidence type="ECO:0000313" key="3">
    <source>
        <dbReference type="EMBL" id="ERF68309.1"/>
    </source>
</evidence>
<dbReference type="GeneID" id="19237815"/>
<feature type="transmembrane region" description="Helical" evidence="2">
    <location>
        <begin position="599"/>
        <end position="621"/>
    </location>
</feature>
<sequence>MEPAPIPISKVTSFSQLDFQPRPRGPMVDDNTYFRVTSSFLLGVSTSAWVTEKYVIAPFWPSNLEDTPFGPTLASQPQDWRGLTTAFQAELVCEPLSLDTVRNVSRPYTYYIDDKPYHSQANFPGVRLKSPGDCIVEYDGGNIHQSGTSVNSSLAGGGGWWANLSDIIPENTWKDGEITSLTNSTYEPRSGSGCGPRQYHHDTESASVEYGQRFLVYNSAPSSEVLFDETAFRQDRQSFSLEDLGIPDFQTSFLSSNWNEKMRSPDQTNFFLPAAGPLALLAARYKTDAEKLRASSSLVRDAQQLHHRFFAERVQSVMKNLSTSSSRFEGLETRVYSRIRINPAIGIAISTLLLSIMVAMPIIFIHSRLTRRPLDLYRDPGSAGSVASIIASKSLETRKVFESADRRSANWLNLELKFKRFALDRSQLVLLEDGTNSLHGRRTTAWPKRTKVWVEKMKACLRKKTRLKTPEVKDWRPLAVKGWGLISLSFSIAAVLALMIALNRVSSSHGLYREAFVQPWKISIGTQHSFSLAPYSIIPTVIAVAIKLWWGALEMVLKRLQPYISMTAKPRPPFQGLTLSYIASPLIYSAGKAAKNRHWMLALICTGAAFTEIFTVGMSALCHENPRRVSRVENATRAYELRTVPQYYSYRGKPRGARMSYPAEVQVIKHVYGNLLTNWIYGATLQLTLNDLKPIWTAEDWSFVPVNLTEFSGVDESTKSEGGISDQSPLSGPLHNITLDTPALRARLQCSPYTEILNQSNWLIRHDLTNTSEWNPTDHPGGPKVGYELTDSGFRAGSTYLRLADDNYFATFYARGNQLTCCANQTSDGPGRAAVGYWSKLGTRSASTPTSNISVMWLVGYPIEGLYQRTSKATGSTSSHWIWSEPPKLTGINCLPLVESADAEVTIDPVTSIVQSHNITGEPRNFTAAWQDKYITHNRSTGTDAGPPPESIDYIPQGNTTVSFGWVFLDALMGSATVSSNIPDPTIGFRGAEDLSDRTFNFRMKGYNLDFMSYSMLNQAQNNVDVLSDPSNLARLASNAFSVFFQHFVAANVSDASASGGWAFQKIGARLPADLGCSVGYLDDPECRDSPAPPPDQNTNRTARLQVDRRVRSIEFGEVAVWLCVSILAFLGGATMLVFWLSRAHFKNLPRDVDIVASVLGFVYESWGLLKWVRGGGLEGAKDRGPLVQMGPFTGADGTERWGIEIVGSGAETGADEGVHQGGGEQEEIQHGDPDEEHVEDYGQAEEQAGAAFPLMTIHPLTPAPP</sequence>
<evidence type="ECO:0000256" key="1">
    <source>
        <dbReference type="SAM" id="MobiDB-lite"/>
    </source>
</evidence>
<keyword evidence="2" id="KW-1133">Transmembrane helix</keyword>
<keyword evidence="2" id="KW-0812">Transmembrane</keyword>
<proteinExistence type="predicted"/>
<dbReference type="HOGENOM" id="CLU_003476_0_0_1"/>
<dbReference type="Proteomes" id="UP000019373">
    <property type="component" value="Unassembled WGS sequence"/>
</dbReference>
<feature type="transmembrane region" description="Helical" evidence="2">
    <location>
        <begin position="344"/>
        <end position="365"/>
    </location>
</feature>
<feature type="transmembrane region" description="Helical" evidence="2">
    <location>
        <begin position="1119"/>
        <end position="1141"/>
    </location>
</feature>
<feature type="transmembrane region" description="Helical" evidence="2">
    <location>
        <begin position="483"/>
        <end position="502"/>
    </location>
</feature>
<organism evidence="3 4">
    <name type="scientific">Endocarpon pusillum (strain Z07020 / HMAS-L-300199)</name>
    <name type="common">Lichen-forming fungus</name>
    <dbReference type="NCBI Taxonomy" id="1263415"/>
    <lineage>
        <taxon>Eukaryota</taxon>
        <taxon>Fungi</taxon>
        <taxon>Dikarya</taxon>
        <taxon>Ascomycota</taxon>
        <taxon>Pezizomycotina</taxon>
        <taxon>Eurotiomycetes</taxon>
        <taxon>Chaetothyriomycetidae</taxon>
        <taxon>Verrucariales</taxon>
        <taxon>Verrucariaceae</taxon>
        <taxon>Endocarpon</taxon>
    </lineage>
</organism>
<dbReference type="eggNOG" id="ENOG502SHDK">
    <property type="taxonomic scope" value="Eukaryota"/>
</dbReference>
<gene>
    <name evidence="3" type="ORF">EPUS_02765</name>
</gene>
<evidence type="ECO:0000313" key="4">
    <source>
        <dbReference type="Proteomes" id="UP000019373"/>
    </source>
</evidence>
<accession>U1HHI0</accession>
<dbReference type="Pfam" id="PF11915">
    <property type="entry name" value="DUF3433"/>
    <property type="match status" value="1"/>
</dbReference>
<dbReference type="OrthoDB" id="3248909at2759"/>
<dbReference type="OMA" id="GLWWDQL"/>
<dbReference type="PANTHER" id="PTHR37544:SF3">
    <property type="entry name" value="SPRAY"/>
    <property type="match status" value="1"/>
</dbReference>